<feature type="region of interest" description="Disordered" evidence="8">
    <location>
        <begin position="23"/>
        <end position="46"/>
    </location>
</feature>
<sequence>MKITALIPLAVAVLAFTSAAPVNRRPSPLHPNGKSHKGHSVPLTRNPHFKHNVHAQINKLNKRYPGINILASGTVPLTDVSPDLEYYGTVSIGTPAQDVNLGSSDIWFPSSSCTSCGSHSQFDPSQSSTFKKDGRPWTISYGDGSSASGILGTDVVSVGGVSVKQTIGMATKESSEFNSSPSDGLFGLGFDTIESVSGVKTFMDNAIAAGVLAQPVVSVFLPSVRRNGGVGGEYLFGAIDSTKYTGSLTYVPVTQKGYWQIHISDASVNGASVGQSSEGIIDTGTTLVI</sequence>
<dbReference type="GO" id="GO:0006508">
    <property type="term" value="P:proteolysis"/>
    <property type="evidence" value="ECO:0007669"/>
    <property type="project" value="UniProtKB-KW"/>
</dbReference>
<evidence type="ECO:0000256" key="9">
    <source>
        <dbReference type="SAM" id="SignalP"/>
    </source>
</evidence>
<evidence type="ECO:0000256" key="8">
    <source>
        <dbReference type="SAM" id="MobiDB-lite"/>
    </source>
</evidence>
<evidence type="ECO:0000313" key="12">
    <source>
        <dbReference type="Proteomes" id="UP000703661"/>
    </source>
</evidence>
<dbReference type="Pfam" id="PF00026">
    <property type="entry name" value="Asp"/>
    <property type="match status" value="1"/>
</dbReference>
<evidence type="ECO:0000256" key="3">
    <source>
        <dbReference type="ARBA" id="ARBA00013205"/>
    </source>
</evidence>
<dbReference type="PANTHER" id="PTHR47966">
    <property type="entry name" value="BETA-SITE APP-CLEAVING ENZYME, ISOFORM A-RELATED"/>
    <property type="match status" value="1"/>
</dbReference>
<dbReference type="PROSITE" id="PS51767">
    <property type="entry name" value="PEPTIDASE_A1"/>
    <property type="match status" value="1"/>
</dbReference>
<evidence type="ECO:0000256" key="5">
    <source>
        <dbReference type="ARBA" id="ARBA00022729"/>
    </source>
</evidence>
<keyword evidence="7" id="KW-0378">Hydrolase</keyword>
<evidence type="ECO:0000259" key="10">
    <source>
        <dbReference type="PROSITE" id="PS51767"/>
    </source>
</evidence>
<evidence type="ECO:0000256" key="7">
    <source>
        <dbReference type="ARBA" id="ARBA00022801"/>
    </source>
</evidence>
<dbReference type="InterPro" id="IPR033121">
    <property type="entry name" value="PEPTIDASE_A1"/>
</dbReference>
<comment type="caution">
    <text evidence="11">The sequence shown here is derived from an EMBL/GenBank/DDBJ whole genome shotgun (WGS) entry which is preliminary data.</text>
</comment>
<evidence type="ECO:0000256" key="2">
    <source>
        <dbReference type="ARBA" id="ARBA00007447"/>
    </source>
</evidence>
<dbReference type="GO" id="GO:0004190">
    <property type="term" value="F:aspartic-type endopeptidase activity"/>
    <property type="evidence" value="ECO:0007669"/>
    <property type="project" value="UniProtKB-KW"/>
</dbReference>
<accession>A0A9P6SUY9</accession>
<keyword evidence="12" id="KW-1185">Reference proteome</keyword>
<evidence type="ECO:0000256" key="4">
    <source>
        <dbReference type="ARBA" id="ARBA00022670"/>
    </source>
</evidence>
<evidence type="ECO:0000313" key="11">
    <source>
        <dbReference type="EMBL" id="KAG0004917.1"/>
    </source>
</evidence>
<dbReference type="EMBL" id="JAAAID010002725">
    <property type="protein sequence ID" value="KAG0004917.1"/>
    <property type="molecule type" value="Genomic_DNA"/>
</dbReference>
<dbReference type="InterPro" id="IPR034164">
    <property type="entry name" value="Pepsin-like_dom"/>
</dbReference>
<proteinExistence type="inferred from homology"/>
<dbReference type="FunFam" id="2.40.70.10:FF:000115">
    <property type="entry name" value="Lysosomal aspartic protease"/>
    <property type="match status" value="1"/>
</dbReference>
<dbReference type="InterPro" id="IPR021109">
    <property type="entry name" value="Peptidase_aspartic_dom_sf"/>
</dbReference>
<dbReference type="InterPro" id="IPR001461">
    <property type="entry name" value="Aspartic_peptidase_A1"/>
</dbReference>
<evidence type="ECO:0000256" key="6">
    <source>
        <dbReference type="ARBA" id="ARBA00022750"/>
    </source>
</evidence>
<dbReference type="SUPFAM" id="SSF50630">
    <property type="entry name" value="Acid proteases"/>
    <property type="match status" value="1"/>
</dbReference>
<dbReference type="AlphaFoldDB" id="A0A9P6SUY9"/>
<reference evidence="11" key="1">
    <citation type="journal article" date="2020" name="Fungal Divers.">
        <title>Resolving the Mortierellaceae phylogeny through synthesis of multi-gene phylogenetics and phylogenomics.</title>
        <authorList>
            <person name="Vandepol N."/>
            <person name="Liber J."/>
            <person name="Desiro A."/>
            <person name="Na H."/>
            <person name="Kennedy M."/>
            <person name="Barry K."/>
            <person name="Grigoriev I.V."/>
            <person name="Miller A.N."/>
            <person name="O'Donnell K."/>
            <person name="Stajich J.E."/>
            <person name="Bonito G."/>
        </authorList>
    </citation>
    <scope>NUCLEOTIDE SEQUENCE</scope>
    <source>
        <strain evidence="11">NRRL 2769</strain>
    </source>
</reference>
<dbReference type="EC" id="3.4.23.21" evidence="3"/>
<evidence type="ECO:0000256" key="1">
    <source>
        <dbReference type="ARBA" id="ARBA00001130"/>
    </source>
</evidence>
<feature type="chain" id="PRO_5040339262" description="rhizopuspepsin" evidence="9">
    <location>
        <begin position="20"/>
        <end position="289"/>
    </location>
</feature>
<dbReference type="CDD" id="cd05471">
    <property type="entry name" value="pepsin_like"/>
    <property type="match status" value="1"/>
</dbReference>
<name>A0A9P6SUY9_9FUNG</name>
<protein>
    <recommendedName>
        <fullName evidence="3">rhizopuspepsin</fullName>
        <ecNumber evidence="3">3.4.23.21</ecNumber>
    </recommendedName>
</protein>
<dbReference type="Proteomes" id="UP000703661">
    <property type="component" value="Unassembled WGS sequence"/>
</dbReference>
<dbReference type="Gene3D" id="2.40.70.10">
    <property type="entry name" value="Acid Proteases"/>
    <property type="match status" value="2"/>
</dbReference>
<keyword evidence="5 9" id="KW-0732">Signal</keyword>
<keyword evidence="6" id="KW-0064">Aspartyl protease</keyword>
<comment type="catalytic activity">
    <reaction evidence="1">
        <text>Hydrolysis of proteins with broad specificity similar to that of pepsin A, preferring hydrophobic residues at P1 and P1'. Clots milk and activates trypsinogen. Does not cleave 4-Gln-|-His-5, but does cleave 10-His-|-Leu-11 and 12-Val-|-Glu-13 in B chain of insulin.</text>
        <dbReference type="EC" id="3.4.23.21"/>
    </reaction>
</comment>
<comment type="similarity">
    <text evidence="2">Belongs to the peptidase A1 family.</text>
</comment>
<feature type="signal peptide" evidence="9">
    <location>
        <begin position="1"/>
        <end position="19"/>
    </location>
</feature>
<gene>
    <name evidence="11" type="ORF">BGZ80_005534</name>
</gene>
<organism evidence="11 12">
    <name type="scientific">Entomortierella chlamydospora</name>
    <dbReference type="NCBI Taxonomy" id="101097"/>
    <lineage>
        <taxon>Eukaryota</taxon>
        <taxon>Fungi</taxon>
        <taxon>Fungi incertae sedis</taxon>
        <taxon>Mucoromycota</taxon>
        <taxon>Mortierellomycotina</taxon>
        <taxon>Mortierellomycetes</taxon>
        <taxon>Mortierellales</taxon>
        <taxon>Mortierellaceae</taxon>
        <taxon>Entomortierella</taxon>
    </lineage>
</organism>
<feature type="non-terminal residue" evidence="11">
    <location>
        <position position="1"/>
    </location>
</feature>
<dbReference type="PRINTS" id="PR00792">
    <property type="entry name" value="PEPSIN"/>
</dbReference>
<keyword evidence="4" id="KW-0645">Protease</keyword>
<dbReference type="PANTHER" id="PTHR47966:SF51">
    <property type="entry name" value="BETA-SITE APP-CLEAVING ENZYME, ISOFORM A-RELATED"/>
    <property type="match status" value="1"/>
</dbReference>
<feature type="domain" description="Peptidase A1" evidence="10">
    <location>
        <begin position="86"/>
        <end position="289"/>
    </location>
</feature>